<evidence type="ECO:0000256" key="9">
    <source>
        <dbReference type="SAM" id="MobiDB-lite"/>
    </source>
</evidence>
<dbReference type="Gene3D" id="2.10.70.80">
    <property type="match status" value="1"/>
</dbReference>
<evidence type="ECO:0000256" key="1">
    <source>
        <dbReference type="ARBA" id="ARBA00004393"/>
    </source>
</evidence>
<dbReference type="InterPro" id="IPR031778">
    <property type="entry name" value="Sortilin_N"/>
</dbReference>
<feature type="chain" id="PRO_5010188171" description="VPS10 domain-containing protein" evidence="11">
    <location>
        <begin position="20"/>
        <end position="1586"/>
    </location>
</feature>
<feature type="region of interest" description="Disordered" evidence="9">
    <location>
        <begin position="1526"/>
        <end position="1586"/>
    </location>
</feature>
<dbReference type="Gene3D" id="3.30.60.270">
    <property type="match status" value="2"/>
</dbReference>
<keyword evidence="4 11" id="KW-0732">Signal</keyword>
<name>A0A1Q3ACQ0_ZYGRO</name>
<dbReference type="GO" id="GO:0006623">
    <property type="term" value="P:protein targeting to vacuole"/>
    <property type="evidence" value="ECO:0007669"/>
    <property type="project" value="TreeGrafter"/>
</dbReference>
<keyword evidence="5" id="KW-0677">Repeat</keyword>
<dbReference type="InterPro" id="IPR015943">
    <property type="entry name" value="WD40/YVTN_repeat-like_dom_sf"/>
</dbReference>
<dbReference type="Pfam" id="PF15901">
    <property type="entry name" value="Sortilin_C"/>
    <property type="match status" value="2"/>
</dbReference>
<dbReference type="EMBL" id="BDGX01000035">
    <property type="protein sequence ID" value="GAV53273.1"/>
    <property type="molecule type" value="Genomic_DNA"/>
</dbReference>
<gene>
    <name evidence="13" type="ORF">ZYGR_0AI05570</name>
</gene>
<evidence type="ECO:0000256" key="5">
    <source>
        <dbReference type="ARBA" id="ARBA00022737"/>
    </source>
</evidence>
<feature type="signal peptide" evidence="11">
    <location>
        <begin position="1"/>
        <end position="19"/>
    </location>
</feature>
<evidence type="ECO:0000256" key="7">
    <source>
        <dbReference type="ARBA" id="ARBA00023136"/>
    </source>
</evidence>
<dbReference type="InterPro" id="IPR006581">
    <property type="entry name" value="VPS10"/>
</dbReference>
<dbReference type="Proteomes" id="UP000187013">
    <property type="component" value="Unassembled WGS sequence"/>
</dbReference>
<dbReference type="SUPFAM" id="SSF110296">
    <property type="entry name" value="Oligoxyloglucan reducing end-specific cellobiohydrolase"/>
    <property type="match status" value="2"/>
</dbReference>
<evidence type="ECO:0000256" key="6">
    <source>
        <dbReference type="ARBA" id="ARBA00022989"/>
    </source>
</evidence>
<reference evidence="13 14" key="1">
    <citation type="submission" date="2016-08" db="EMBL/GenBank/DDBJ databases">
        <title>Draft genome sequence of allopolyploid Zygosaccharomyces rouxii.</title>
        <authorList>
            <person name="Watanabe J."/>
            <person name="Uehara K."/>
            <person name="Mogi Y."/>
            <person name="Tsukioka Y."/>
        </authorList>
    </citation>
    <scope>NUCLEOTIDE SEQUENCE [LARGE SCALE GENOMIC DNA]</scope>
    <source>
        <strain evidence="13 14">NBRC 110957</strain>
    </source>
</reference>
<feature type="transmembrane region" description="Helical" evidence="10">
    <location>
        <begin position="1381"/>
        <end position="1402"/>
    </location>
</feature>
<evidence type="ECO:0000256" key="3">
    <source>
        <dbReference type="ARBA" id="ARBA00022692"/>
    </source>
</evidence>
<dbReference type="FunFam" id="3.30.60.270:FF:000005">
    <property type="entry name" value="Sortilin"/>
    <property type="match status" value="1"/>
</dbReference>
<sequence>MMFMRLLCCFWAFLFRVIAAEFQPKVTKTSGAPVFYVTAFDDSTTLLGLQPDGLLISFDNGVNWKKPDGIPPNITMVDIDEHYRHLRAVAIDEEGQFYLTEDQGKQWKRLQLPTEAKDELFCELDTHPFEKDYFLARCTKCPDMDFLTETINMRKRSMFMPPCQISSYASNNGGKSFKKIESPKHESSADTDYLGLSCEFVSKSTDSTLSSNRDLVYCLDSKMDKLSGNEFAAKISGVLFYTNDFGKSSKVVDQFEDSAVSDFQVLNSHILVYTLEDRFNRWSATNLWVSGDGFNFGKAYLPTILRDPDTYGTKEDELGRIIMPTYSFEEDDPGTSQILISDSSGLQFHVLQLTTENNLGFIMLETSKTLKGTMWADLMSLVKGPQNSFFVYPSSKVSFDYGDTWSNLKVVASPNQHKDLFACDVADVENCSLKKMMGFIDDAATGETAGILMTVGTVGSGDNDMLNKPMTFISRDGGKTWEVAFEYPCLYAFGDLGNIIVAMPYSPDEDMDPQGEFYYSLDQGRTWKEYQLEVPILPLGLISTTPDGSGLNFIVSSFKLDLDGKNSMGPLSSDTPEGLFYTIDFADAFNGKVCGSKDFEPWYLAGGECVNGAKYSYNRRKQDSQCLVRKLFENLALKEEACDQCTEKDYECSSGFSRDGNGVCKLDLKAIGFSPECMNSGKNSVRVKPIVKQPGNKCRKEIKVDPVEVPCNTGKEIVITENNFKSKIQMYQYFDTKQDETLIFDTTKDGVYISHDSGQTLKQFNPGENIVEIVFNAYHDSYAYLFGQSGKLYVTRNRCRSFAVTELPHSRQLGLPLEFHAKNPDIFIYYGGKNCEDMFNPSCHPVAYITTDGGKSFAKLLDNAIHCEFAGSLLKQPVNENLIYCQVKEPKTRKRTLMSSTDFFNSDSKVVLDKIIGYMSTGEFIVAAVPYGENELRAYVTVDGVELAEAKFPGDLTATKQESFTVLGSETGSIFFHLTTFDEPGYEYGALMKSNSNGTSFVKLQSAVNRNLFGMVDFEKVQALEGIILINVVDNFEKVGTKSEDKKLKSMITFNDGSDWSYIRAPSKDCYSNSYSCNTKKLEKCSLHLHGYTEREDVRDTLFSGSAFGMLIGNGNVGEYLLPEDQSSTFFSKDGGETWREVRKGPHQWEFGDHGGIIVLVPKNSLTDKIYYSIDMGETWLDYSLGQKFYVQDIVTVPGDSALRFLLIASSSSVNGGSVKTLTLDFYNKFDRQCSLNPDRPDSGDFKFFSLGQSDSNCLFGHQEKYLMKDSSDCFVGNAPLSEFYEITKNCSCTRADFECDYNYFKAGDGTCKLVEGLSPADPSDICKKQPDLIEYFQPTGYRKIPLSTCVGGLRLDGASSPLPCPGKQKDFKEIHGVNSIPYFFTFLMFFLILLAIAWFVYDRGIRRNGGFARFGEIRLDGDDLIENNNTDKMVNSIVKSGFYAASAVFSSYQLVKRAIGRAAWKLSEKFGRRRGPTYSSLLHDQFLDEADDLLTGHDEDANDLGSFLANQGNFEIEDEDNELPQRHVPFTDEPHAESAEPTEPTELPKTSEPAEPGEISSPPPQENNNDEPLHNKDDEEDLGTQ</sequence>
<comment type="subcellular location">
    <subcellularLocation>
        <location evidence="1">Golgi apparatus</location>
        <location evidence="1">trans-Golgi network membrane</location>
        <topology evidence="1">Single-pass type I membrane protein</topology>
    </subcellularLocation>
</comment>
<dbReference type="Pfam" id="PF15902">
    <property type="entry name" value="Sortilin-Vps10"/>
    <property type="match status" value="2"/>
</dbReference>
<keyword evidence="7 10" id="KW-0472">Membrane</keyword>
<protein>
    <recommendedName>
        <fullName evidence="12">VPS10 domain-containing protein</fullName>
    </recommendedName>
</protein>
<evidence type="ECO:0000256" key="4">
    <source>
        <dbReference type="ARBA" id="ARBA00022729"/>
    </source>
</evidence>
<feature type="compositionally biased region" description="Basic and acidic residues" evidence="9">
    <location>
        <begin position="1526"/>
        <end position="1539"/>
    </location>
</feature>
<dbReference type="Gene3D" id="2.130.10.10">
    <property type="entry name" value="YVTN repeat-like/Quinoprotein amine dehydrogenase"/>
    <property type="match status" value="2"/>
</dbReference>
<feature type="domain" description="VPS10" evidence="12">
    <location>
        <begin position="740"/>
        <end position="1370"/>
    </location>
</feature>
<dbReference type="OrthoDB" id="443634at2759"/>
<dbReference type="InterPro" id="IPR050310">
    <property type="entry name" value="VPS10-sortilin"/>
</dbReference>
<dbReference type="InterPro" id="IPR036278">
    <property type="entry name" value="Sialidase_sf"/>
</dbReference>
<dbReference type="PANTHER" id="PTHR12106:SF27">
    <property type="entry name" value="SORTILIN-RELATED RECEPTOR"/>
    <property type="match status" value="1"/>
</dbReference>
<dbReference type="InterPro" id="IPR031777">
    <property type="entry name" value="Sortilin_C"/>
</dbReference>
<evidence type="ECO:0000256" key="8">
    <source>
        <dbReference type="ARBA" id="ARBA00023180"/>
    </source>
</evidence>
<dbReference type="GO" id="GO:0005829">
    <property type="term" value="C:cytosol"/>
    <property type="evidence" value="ECO:0007669"/>
    <property type="project" value="GOC"/>
</dbReference>
<evidence type="ECO:0000313" key="14">
    <source>
        <dbReference type="Proteomes" id="UP000187013"/>
    </source>
</evidence>
<comment type="caution">
    <text evidence="13">The sequence shown here is derived from an EMBL/GenBank/DDBJ whole genome shotgun (WGS) entry which is preliminary data.</text>
</comment>
<dbReference type="PANTHER" id="PTHR12106">
    <property type="entry name" value="SORTILIN RELATED"/>
    <property type="match status" value="1"/>
</dbReference>
<evidence type="ECO:0000313" key="13">
    <source>
        <dbReference type="EMBL" id="GAV53273.1"/>
    </source>
</evidence>
<organism evidence="13 14">
    <name type="scientific">Zygosaccharomyces rouxii</name>
    <dbReference type="NCBI Taxonomy" id="4956"/>
    <lineage>
        <taxon>Eukaryota</taxon>
        <taxon>Fungi</taxon>
        <taxon>Dikarya</taxon>
        <taxon>Ascomycota</taxon>
        <taxon>Saccharomycotina</taxon>
        <taxon>Saccharomycetes</taxon>
        <taxon>Saccharomycetales</taxon>
        <taxon>Saccharomycetaceae</taxon>
        <taxon>Zygosaccharomyces</taxon>
    </lineage>
</organism>
<comment type="similarity">
    <text evidence="2">Belongs to the VPS10-related sortilin family.</text>
</comment>
<dbReference type="CDD" id="cd15482">
    <property type="entry name" value="Sialidase_non-viral"/>
    <property type="match status" value="2"/>
</dbReference>
<dbReference type="GO" id="GO:0006896">
    <property type="term" value="P:Golgi to vacuole transport"/>
    <property type="evidence" value="ECO:0007669"/>
    <property type="project" value="TreeGrafter"/>
</dbReference>
<dbReference type="GO" id="GO:0006895">
    <property type="term" value="P:Golgi to endosome transport"/>
    <property type="evidence" value="ECO:0007669"/>
    <property type="project" value="TreeGrafter"/>
</dbReference>
<feature type="domain" description="VPS10" evidence="12">
    <location>
        <begin position="43"/>
        <end position="716"/>
    </location>
</feature>
<dbReference type="GO" id="GO:0016020">
    <property type="term" value="C:membrane"/>
    <property type="evidence" value="ECO:0007669"/>
    <property type="project" value="InterPro"/>
</dbReference>
<dbReference type="GO" id="GO:0005794">
    <property type="term" value="C:Golgi apparatus"/>
    <property type="evidence" value="ECO:0007669"/>
    <property type="project" value="UniProtKB-SubCell"/>
</dbReference>
<evidence type="ECO:0000256" key="11">
    <source>
        <dbReference type="SAM" id="SignalP"/>
    </source>
</evidence>
<keyword evidence="6 10" id="KW-1133">Transmembrane helix</keyword>
<evidence type="ECO:0000259" key="12">
    <source>
        <dbReference type="SMART" id="SM00602"/>
    </source>
</evidence>
<dbReference type="SUPFAM" id="SSF50939">
    <property type="entry name" value="Sialidases"/>
    <property type="match status" value="1"/>
</dbReference>
<accession>A0A1Q3ACQ0</accession>
<evidence type="ECO:0000256" key="2">
    <source>
        <dbReference type="ARBA" id="ARBA00008251"/>
    </source>
</evidence>
<dbReference type="SMART" id="SM00602">
    <property type="entry name" value="VPS10"/>
    <property type="match status" value="2"/>
</dbReference>
<keyword evidence="3 10" id="KW-0812">Transmembrane</keyword>
<keyword evidence="8" id="KW-0325">Glycoprotein</keyword>
<evidence type="ECO:0000256" key="10">
    <source>
        <dbReference type="SAM" id="Phobius"/>
    </source>
</evidence>
<proteinExistence type="inferred from homology"/>